<dbReference type="Proteomes" id="UP001231189">
    <property type="component" value="Unassembled WGS sequence"/>
</dbReference>
<keyword evidence="2" id="KW-1185">Reference proteome</keyword>
<gene>
    <name evidence="1" type="ORF">QYE76_021407</name>
</gene>
<dbReference type="Pfam" id="PF04827">
    <property type="entry name" value="Plant_tran"/>
    <property type="match status" value="1"/>
</dbReference>
<dbReference type="EMBL" id="JAUUTY010000006">
    <property type="protein sequence ID" value="KAK1615890.1"/>
    <property type="molecule type" value="Genomic_DNA"/>
</dbReference>
<accession>A0AAD8VST4</accession>
<protein>
    <submittedName>
        <fullName evidence="1">Uncharacterized protein</fullName>
    </submittedName>
</protein>
<comment type="caution">
    <text evidence="1">The sequence shown here is derived from an EMBL/GenBank/DDBJ whole genome shotgun (WGS) entry which is preliminary data.</text>
</comment>
<proteinExistence type="predicted"/>
<organism evidence="1 2">
    <name type="scientific">Lolium multiflorum</name>
    <name type="common">Italian ryegrass</name>
    <name type="synonym">Lolium perenne subsp. multiflorum</name>
    <dbReference type="NCBI Taxonomy" id="4521"/>
    <lineage>
        <taxon>Eukaryota</taxon>
        <taxon>Viridiplantae</taxon>
        <taxon>Streptophyta</taxon>
        <taxon>Embryophyta</taxon>
        <taxon>Tracheophyta</taxon>
        <taxon>Spermatophyta</taxon>
        <taxon>Magnoliopsida</taxon>
        <taxon>Liliopsida</taxon>
        <taxon>Poales</taxon>
        <taxon>Poaceae</taxon>
        <taxon>BOP clade</taxon>
        <taxon>Pooideae</taxon>
        <taxon>Poodae</taxon>
        <taxon>Poeae</taxon>
        <taxon>Poeae Chloroplast Group 2 (Poeae type)</taxon>
        <taxon>Loliodinae</taxon>
        <taxon>Loliinae</taxon>
        <taxon>Lolium</taxon>
    </lineage>
</organism>
<evidence type="ECO:0000313" key="1">
    <source>
        <dbReference type="EMBL" id="KAK1615890.1"/>
    </source>
</evidence>
<dbReference type="AlphaFoldDB" id="A0AAD8VST4"/>
<evidence type="ECO:0000313" key="2">
    <source>
        <dbReference type="Proteomes" id="UP001231189"/>
    </source>
</evidence>
<sequence length="90" mass="9922">MAGSHNDINVLQRSPVFDRLAYGQSPDVDFEINGHHYNKGHSNLAAMLSSRKSVANGFGRESLIVVEAWAMYRARYPVPPDMRCQAAACG</sequence>
<name>A0AAD8VST4_LOLMU</name>
<reference evidence="1" key="1">
    <citation type="submission" date="2023-07" db="EMBL/GenBank/DDBJ databases">
        <title>A chromosome-level genome assembly of Lolium multiflorum.</title>
        <authorList>
            <person name="Chen Y."/>
            <person name="Copetti D."/>
            <person name="Kolliker R."/>
            <person name="Studer B."/>
        </authorList>
    </citation>
    <scope>NUCLEOTIDE SEQUENCE</scope>
    <source>
        <strain evidence="1">02402/16</strain>
        <tissue evidence="1">Leaf</tissue>
    </source>
</reference>
<dbReference type="InterPro" id="IPR006912">
    <property type="entry name" value="Harbinger_derived_prot"/>
</dbReference>